<dbReference type="KEGG" id="bmeg:BG04_4184"/>
<dbReference type="EMBL" id="CP009920">
    <property type="protein sequence ID" value="AJI23352.1"/>
    <property type="molecule type" value="Genomic_DNA"/>
</dbReference>
<dbReference type="Gene3D" id="1.10.10.60">
    <property type="entry name" value="Homeodomain-like"/>
    <property type="match status" value="1"/>
</dbReference>
<sequence length="297" mass="35382">MSKNQKQWTQEEDRFLIEHYGVMTLQKMGEHLHRSKESVNKRLTRLNLRDSDTALRKKWTLEQDAFLQENIDLMNNREMAHSLGRSPSSIATRIKVLGLTRKTAMRRWTVQEDEYLLRYYGVKSLSRISAKLQRSVQALESRLSRLEVYGAKSHVGHITACELAACLEADVHTIYKWIHKENLPYKMIIAKTRTFMGIDIQSFWKWAEQNKSCLNFFKIPKNTLIPEPAWVEEQRKLDYVKRPKYEHKKWTAEEDARLWGMFYQEKRNQREIGELLGRSRNSVQRRLERLRKKKLAS</sequence>
<gene>
    <name evidence="1" type="ORF">BG04_4184</name>
</gene>
<dbReference type="Proteomes" id="UP000031829">
    <property type="component" value="Chromosome"/>
</dbReference>
<name>A0A0B6AQF6_PRIM2</name>
<evidence type="ECO:0000313" key="2">
    <source>
        <dbReference type="Proteomes" id="UP000031829"/>
    </source>
</evidence>
<evidence type="ECO:0000313" key="1">
    <source>
        <dbReference type="EMBL" id="AJI23352.1"/>
    </source>
</evidence>
<organism evidence="1 2">
    <name type="scientific">Priestia megaterium (strain ATCC 14581 / DSM 32 / CCUG 1817 / JCM 2506 / NBRC 15308 / NCIMB 9376 / NCTC 10342 / NRRL B-14308 / VKM B-512 / Ford 19)</name>
    <name type="common">Bacillus megaterium</name>
    <dbReference type="NCBI Taxonomy" id="1348623"/>
    <lineage>
        <taxon>Bacteria</taxon>
        <taxon>Bacillati</taxon>
        <taxon>Bacillota</taxon>
        <taxon>Bacilli</taxon>
        <taxon>Bacillales</taxon>
        <taxon>Bacillaceae</taxon>
        <taxon>Priestia</taxon>
    </lineage>
</organism>
<reference evidence="1 2" key="1">
    <citation type="journal article" date="2015" name="Genome Announc.">
        <title>Complete genome sequences for 35 biothreat assay-relevant bacillus species.</title>
        <authorList>
            <person name="Johnson S.L."/>
            <person name="Daligault H.E."/>
            <person name="Davenport K.W."/>
            <person name="Jaissle J."/>
            <person name="Frey K.G."/>
            <person name="Ladner J.T."/>
            <person name="Broomall S.M."/>
            <person name="Bishop-Lilly K.A."/>
            <person name="Bruce D.C."/>
            <person name="Gibbons H.S."/>
            <person name="Coyne S.R."/>
            <person name="Lo C.C."/>
            <person name="Meincke L."/>
            <person name="Munk A.C."/>
            <person name="Koroleva G.I."/>
            <person name="Rosenzweig C.N."/>
            <person name="Palacios G.F."/>
            <person name="Redden C.L."/>
            <person name="Minogue T.D."/>
            <person name="Chain P.S."/>
        </authorList>
    </citation>
    <scope>NUCLEOTIDE SEQUENCE [LARGE SCALE GENOMIC DNA]</scope>
    <source>
        <strain evidence="2">ATCC 14581 / DSM 32 / JCM 2506 / NBRC 15308 / NCIMB 9376 / NCTC 10342 / NRRL B-14308 / VKM B-512</strain>
    </source>
</reference>
<dbReference type="GeneID" id="93642200"/>
<dbReference type="RefSeq" id="WP_034652861.1">
    <property type="nucleotide sequence ID" value="NZ_BCVB01000005.1"/>
</dbReference>
<accession>A0A0B6AQF6</accession>
<protein>
    <submittedName>
        <fullName evidence="1">Sigma-70, region 4 family protein</fullName>
    </submittedName>
</protein>
<dbReference type="AlphaFoldDB" id="A0A0B6AQF6"/>
<dbReference type="HOGENOM" id="CLU_935836_0_0_9"/>
<proteinExistence type="predicted"/>